<organism evidence="2 3">
    <name type="scientific">Simplicispira metamorpha</name>
    <dbReference type="NCBI Taxonomy" id="80881"/>
    <lineage>
        <taxon>Bacteria</taxon>
        <taxon>Pseudomonadati</taxon>
        <taxon>Pseudomonadota</taxon>
        <taxon>Betaproteobacteria</taxon>
        <taxon>Burkholderiales</taxon>
        <taxon>Comamonadaceae</taxon>
        <taxon>Simplicispira</taxon>
    </lineage>
</organism>
<dbReference type="GO" id="GO:0004519">
    <property type="term" value="F:endonuclease activity"/>
    <property type="evidence" value="ECO:0007669"/>
    <property type="project" value="UniProtKB-KW"/>
</dbReference>
<gene>
    <name evidence="2" type="ORF">EV674_1461</name>
</gene>
<feature type="domain" description="Tc1-like transposase DDE" evidence="1">
    <location>
        <begin position="3"/>
        <end position="48"/>
    </location>
</feature>
<keyword evidence="2" id="KW-0540">Nuclease</keyword>
<name>A0A4R2MSV3_9BURK</name>
<proteinExistence type="predicted"/>
<dbReference type="AlphaFoldDB" id="A0A4R2MSV3"/>
<dbReference type="EMBL" id="SLXH01000046">
    <property type="protein sequence ID" value="TCP11265.1"/>
    <property type="molecule type" value="Genomic_DNA"/>
</dbReference>
<keyword evidence="2" id="KW-0378">Hydrolase</keyword>
<sequence>MLDGPINGPAFVAWIQQMLVPELQEGDTVIMDNLPAHKVPGVREAIEQAGA</sequence>
<protein>
    <submittedName>
        <fullName evidence="2">DDE superfamily endonuclease</fullName>
    </submittedName>
</protein>
<dbReference type="Pfam" id="PF13358">
    <property type="entry name" value="DDE_3"/>
    <property type="match status" value="1"/>
</dbReference>
<dbReference type="InterPro" id="IPR038717">
    <property type="entry name" value="Tc1-like_DDE_dom"/>
</dbReference>
<keyword evidence="2" id="KW-0255">Endonuclease</keyword>
<dbReference type="Proteomes" id="UP000295182">
    <property type="component" value="Unassembled WGS sequence"/>
</dbReference>
<evidence type="ECO:0000313" key="2">
    <source>
        <dbReference type="EMBL" id="TCP11265.1"/>
    </source>
</evidence>
<reference evidence="2 3" key="1">
    <citation type="submission" date="2019-03" db="EMBL/GenBank/DDBJ databases">
        <title>Genomic Encyclopedia of Type Strains, Phase IV (KMG-IV): sequencing the most valuable type-strain genomes for metagenomic binning, comparative biology and taxonomic classification.</title>
        <authorList>
            <person name="Goeker M."/>
        </authorList>
    </citation>
    <scope>NUCLEOTIDE SEQUENCE [LARGE SCALE GENOMIC DNA]</scope>
    <source>
        <strain evidence="2 3">DSM 1837</strain>
    </source>
</reference>
<keyword evidence="3" id="KW-1185">Reference proteome</keyword>
<comment type="caution">
    <text evidence="2">The sequence shown here is derived from an EMBL/GenBank/DDBJ whole genome shotgun (WGS) entry which is preliminary data.</text>
</comment>
<evidence type="ECO:0000259" key="1">
    <source>
        <dbReference type="Pfam" id="PF13358"/>
    </source>
</evidence>
<accession>A0A4R2MSV3</accession>
<evidence type="ECO:0000313" key="3">
    <source>
        <dbReference type="Proteomes" id="UP000295182"/>
    </source>
</evidence>